<dbReference type="EMBL" id="JAFIQS020000007">
    <property type="protein sequence ID" value="KAH9479770.1"/>
    <property type="molecule type" value="Genomic_DNA"/>
</dbReference>
<accession>A0ACB8GVK7</accession>
<protein>
    <submittedName>
        <fullName evidence="1">Uncharacterized protein</fullName>
    </submittedName>
</protein>
<evidence type="ECO:0000313" key="2">
    <source>
        <dbReference type="Proteomes" id="UP000664032"/>
    </source>
</evidence>
<evidence type="ECO:0000313" key="1">
    <source>
        <dbReference type="EMBL" id="KAH9479770.1"/>
    </source>
</evidence>
<sequence>MGPTKTLHSFGRGEDETQLVIAEMLLTVASKLPRPTATLTTPLYSFGPTVRAWV</sequence>
<comment type="caution">
    <text evidence="1">The sequence shown here is derived from an EMBL/GenBank/DDBJ whole genome shotgun (WGS) entry which is preliminary data.</text>
</comment>
<organism evidence="1 2">
    <name type="scientific">Psilocybe cubensis</name>
    <name type="common">Psychedelic mushroom</name>
    <name type="synonym">Stropharia cubensis</name>
    <dbReference type="NCBI Taxonomy" id="181762"/>
    <lineage>
        <taxon>Eukaryota</taxon>
        <taxon>Fungi</taxon>
        <taxon>Dikarya</taxon>
        <taxon>Basidiomycota</taxon>
        <taxon>Agaricomycotina</taxon>
        <taxon>Agaricomycetes</taxon>
        <taxon>Agaricomycetidae</taxon>
        <taxon>Agaricales</taxon>
        <taxon>Agaricineae</taxon>
        <taxon>Strophariaceae</taxon>
        <taxon>Psilocybe</taxon>
    </lineage>
</organism>
<proteinExistence type="predicted"/>
<gene>
    <name evidence="1" type="ORF">JR316_0008365</name>
</gene>
<keyword evidence="2" id="KW-1185">Reference proteome</keyword>
<name>A0ACB8GVK7_PSICU</name>
<dbReference type="Proteomes" id="UP000664032">
    <property type="component" value="Unassembled WGS sequence"/>
</dbReference>
<reference evidence="1" key="1">
    <citation type="submission" date="2021-10" db="EMBL/GenBank/DDBJ databases">
        <title>Psilocybe cubensis genome.</title>
        <authorList>
            <person name="Mckernan K.J."/>
            <person name="Crawford S."/>
            <person name="Trippe A."/>
            <person name="Kane L.T."/>
            <person name="Mclaughlin S."/>
        </authorList>
    </citation>
    <scope>NUCLEOTIDE SEQUENCE</scope>
    <source>
        <strain evidence="1">MGC-MH-2018</strain>
    </source>
</reference>